<protein>
    <recommendedName>
        <fullName evidence="3">RDD domain-containing protein</fullName>
    </recommendedName>
</protein>
<proteinExistence type="predicted"/>
<comment type="caution">
    <text evidence="1">The sequence shown here is derived from an EMBL/GenBank/DDBJ whole genome shotgun (WGS) entry which is preliminary data.</text>
</comment>
<sequence length="87" mass="9371">MLFIALVNARFFLTGPDPVRSLADQIVTFVQSTLVNGRAIPLFALLFGYGAVMITRRVRAAGGGWIHVRRLVRGADIRVPAPGGPTP</sequence>
<evidence type="ECO:0008006" key="3">
    <source>
        <dbReference type="Google" id="ProtNLM"/>
    </source>
</evidence>
<dbReference type="EMBL" id="JAVREP010000001">
    <property type="protein sequence ID" value="MDT0327585.1"/>
    <property type="molecule type" value="Genomic_DNA"/>
</dbReference>
<reference evidence="2" key="1">
    <citation type="submission" date="2023-07" db="EMBL/GenBank/DDBJ databases">
        <title>30 novel species of actinomycetes from the DSMZ collection.</title>
        <authorList>
            <person name="Nouioui I."/>
        </authorList>
    </citation>
    <scope>NUCLEOTIDE SEQUENCE [LARGE SCALE GENOMIC DNA]</scope>
    <source>
        <strain evidence="2">DSM 44743</strain>
    </source>
</reference>
<accession>A0ABU2M4K6</accession>
<organism evidence="1 2">
    <name type="scientific">Nocardiopsis lambiniae</name>
    <dbReference type="NCBI Taxonomy" id="3075539"/>
    <lineage>
        <taxon>Bacteria</taxon>
        <taxon>Bacillati</taxon>
        <taxon>Actinomycetota</taxon>
        <taxon>Actinomycetes</taxon>
        <taxon>Streptosporangiales</taxon>
        <taxon>Nocardiopsidaceae</taxon>
        <taxon>Nocardiopsis</taxon>
    </lineage>
</organism>
<name>A0ABU2M4K6_9ACTN</name>
<dbReference type="RefSeq" id="WP_311510340.1">
    <property type="nucleotide sequence ID" value="NZ_JAVREP010000001.1"/>
</dbReference>
<evidence type="ECO:0000313" key="2">
    <source>
        <dbReference type="Proteomes" id="UP001183390"/>
    </source>
</evidence>
<evidence type="ECO:0000313" key="1">
    <source>
        <dbReference type="EMBL" id="MDT0327585.1"/>
    </source>
</evidence>
<gene>
    <name evidence="1" type="ORF">RM479_04090</name>
</gene>
<dbReference type="Proteomes" id="UP001183390">
    <property type="component" value="Unassembled WGS sequence"/>
</dbReference>
<keyword evidence="2" id="KW-1185">Reference proteome</keyword>